<dbReference type="Proteomes" id="UP000677436">
    <property type="component" value="Chromosome"/>
</dbReference>
<keyword evidence="2" id="KW-1185">Reference proteome</keyword>
<dbReference type="Gene3D" id="3.30.470.20">
    <property type="entry name" value="ATP-grasp fold, B domain"/>
    <property type="match status" value="1"/>
</dbReference>
<gene>
    <name evidence="1" type="ORF">JIR001_15050</name>
</gene>
<sequence>MLDRYPTVFIKPDKGSRGRGIIRVELRQDGVYEVCHESTCKQVNKESLMDEITDMIRPSRSYNIQQGIDLADYKGRPFDIRVFMQKPKNDWQISGKVIRVAARGQFLTNYHKGGKAATLERVFSRVLGDKDEVLQTQQAIDQISYATAKVLDARFPGIRQLGLDIALDKADRLWILEVNTSPAYYTFRKLRDKSMYREIRKNRRYIKKVYGGR</sequence>
<dbReference type="SUPFAM" id="SSF56059">
    <property type="entry name" value="Glutathione synthetase ATP-binding domain-like"/>
    <property type="match status" value="1"/>
</dbReference>
<protein>
    <recommendedName>
        <fullName evidence="3">YheC/YheD family protein</fullName>
    </recommendedName>
</protein>
<evidence type="ECO:0008006" key="3">
    <source>
        <dbReference type="Google" id="ProtNLM"/>
    </source>
</evidence>
<dbReference type="AlphaFoldDB" id="A0A8D5ZN95"/>
<accession>A0A8D5ZN95</accession>
<evidence type="ECO:0000313" key="1">
    <source>
        <dbReference type="EMBL" id="BCU81722.1"/>
    </source>
</evidence>
<dbReference type="Pfam" id="PF14398">
    <property type="entry name" value="ATPgrasp_YheCD"/>
    <property type="match status" value="1"/>
</dbReference>
<evidence type="ECO:0000313" key="2">
    <source>
        <dbReference type="Proteomes" id="UP000677436"/>
    </source>
</evidence>
<organism evidence="1 2">
    <name type="scientific">Polycladomyces abyssicola</name>
    <dbReference type="NCBI Taxonomy" id="1125966"/>
    <lineage>
        <taxon>Bacteria</taxon>
        <taxon>Bacillati</taxon>
        <taxon>Bacillota</taxon>
        <taxon>Bacilli</taxon>
        <taxon>Bacillales</taxon>
        <taxon>Thermoactinomycetaceae</taxon>
        <taxon>Polycladomyces</taxon>
    </lineage>
</organism>
<dbReference type="KEGG" id="pabs:JIR001_15050"/>
<dbReference type="EMBL" id="AP024601">
    <property type="protein sequence ID" value="BCU81722.1"/>
    <property type="molecule type" value="Genomic_DNA"/>
</dbReference>
<reference evidence="1" key="2">
    <citation type="journal article" date="2021" name="Microbiol. Resour. Announc.">
        <title>Complete Genome Sequence of Polycladomyces abyssicola JIR-001T, Isolated from Hemipelagic Sediment in Deep Seawater.</title>
        <authorList>
            <person name="Tsubouchi T."/>
            <person name="Kaneko Y."/>
        </authorList>
    </citation>
    <scope>NUCLEOTIDE SEQUENCE</scope>
    <source>
        <strain evidence="1">JIR-001</strain>
    </source>
</reference>
<reference evidence="1" key="1">
    <citation type="journal article" date="2013" name="Int. J. Syst. Evol. Microbiol.">
        <title>Polycladomyces abyssicola gen. nov., sp. nov., a thermophilic filamentous bacterium isolated from hemipelagic sediment.</title>
        <authorList>
            <person name="Tsubouchi T."/>
            <person name="Shimane Y."/>
            <person name="Mori K."/>
            <person name="Usui K."/>
            <person name="Hiraki T."/>
            <person name="Tame A."/>
            <person name="Uematsu K."/>
            <person name="Maruyama T."/>
            <person name="Hatada Y."/>
        </authorList>
    </citation>
    <scope>NUCLEOTIDE SEQUENCE</scope>
    <source>
        <strain evidence="1">JIR-001</strain>
    </source>
</reference>
<name>A0A8D5ZN95_9BACL</name>
<dbReference type="InterPro" id="IPR026838">
    <property type="entry name" value="YheC/D"/>
</dbReference>
<proteinExistence type="predicted"/>